<keyword evidence="4" id="KW-1185">Reference proteome</keyword>
<dbReference type="EMBL" id="JACOOQ010000014">
    <property type="protein sequence ID" value="MBC5640570.1"/>
    <property type="molecule type" value="Genomic_DNA"/>
</dbReference>
<dbReference type="EC" id="2.6.1.-" evidence="1"/>
<name>A0A8I0DNW3_9CLOT</name>
<dbReference type="Gene3D" id="3.90.1150.10">
    <property type="entry name" value="Aspartate Aminotransferase, domain 1"/>
    <property type="match status" value="2"/>
</dbReference>
<dbReference type="PANTHER" id="PTHR42691">
    <property type="entry name" value="ASPARTATE AMINOTRANSFERASE YHDR-RELATED"/>
    <property type="match status" value="1"/>
</dbReference>
<proteinExistence type="inferred from homology"/>
<comment type="similarity">
    <text evidence="1">Belongs to the class-I pyridoxal-phosphate-dependent aminotransferase family.</text>
</comment>
<dbReference type="RefSeq" id="WP_022212368.1">
    <property type="nucleotide sequence ID" value="NZ_JACOOQ010000014.1"/>
</dbReference>
<comment type="cofactor">
    <cofactor evidence="1">
        <name>pyridoxal 5'-phosphate</name>
        <dbReference type="ChEBI" id="CHEBI:597326"/>
    </cofactor>
</comment>
<feature type="domain" description="Aminotransferase class I/classII large" evidence="2">
    <location>
        <begin position="35"/>
        <end position="378"/>
    </location>
</feature>
<dbReference type="Pfam" id="PF00155">
    <property type="entry name" value="Aminotran_1_2"/>
    <property type="match status" value="1"/>
</dbReference>
<dbReference type="InterPro" id="IPR004839">
    <property type="entry name" value="Aminotransferase_I/II_large"/>
</dbReference>
<dbReference type="NCBIfam" id="NF005305">
    <property type="entry name" value="PRK06836.1"/>
    <property type="match status" value="1"/>
</dbReference>
<keyword evidence="1 3" id="KW-0032">Aminotransferase</keyword>
<reference evidence="3" key="1">
    <citation type="submission" date="2020-08" db="EMBL/GenBank/DDBJ databases">
        <title>Genome public.</title>
        <authorList>
            <person name="Liu C."/>
            <person name="Sun Q."/>
        </authorList>
    </citation>
    <scope>NUCLEOTIDE SEQUENCE</scope>
    <source>
        <strain evidence="3">NSJ-42</strain>
    </source>
</reference>
<gene>
    <name evidence="3" type="ORF">H8R92_09090</name>
</gene>
<keyword evidence="1 3" id="KW-0808">Transferase</keyword>
<evidence type="ECO:0000256" key="1">
    <source>
        <dbReference type="RuleBase" id="RU000481"/>
    </source>
</evidence>
<accession>A0A8I0DNW3</accession>
<evidence type="ECO:0000313" key="3">
    <source>
        <dbReference type="EMBL" id="MBC5640570.1"/>
    </source>
</evidence>
<dbReference type="GO" id="GO:0008483">
    <property type="term" value="F:transaminase activity"/>
    <property type="evidence" value="ECO:0007669"/>
    <property type="project" value="UniProtKB-KW"/>
</dbReference>
<evidence type="ECO:0000313" key="4">
    <source>
        <dbReference type="Proteomes" id="UP000662088"/>
    </source>
</evidence>
<dbReference type="InterPro" id="IPR015422">
    <property type="entry name" value="PyrdxlP-dep_Trfase_small"/>
</dbReference>
<dbReference type="SUPFAM" id="SSF53383">
    <property type="entry name" value="PLP-dependent transferases"/>
    <property type="match status" value="1"/>
</dbReference>
<comment type="caution">
    <text evidence="3">The sequence shown here is derived from an EMBL/GenBank/DDBJ whole genome shotgun (WGS) entry which is preliminary data.</text>
</comment>
<dbReference type="Gene3D" id="3.40.640.10">
    <property type="entry name" value="Type I PLP-dependent aspartate aminotransferase-like (Major domain)"/>
    <property type="match status" value="1"/>
</dbReference>
<dbReference type="CDD" id="cd00609">
    <property type="entry name" value="AAT_like"/>
    <property type="match status" value="1"/>
</dbReference>
<sequence>MITEHMRALIKNGATIRAMFEEGKELSRKYGKENVYDFSLGNPNVETPEEIKNIIGEIISDENSLSLHGYMSNSGYEDVRKTIANDINRKYHLSLDESSIVMTCGAAGGLNIILKSILEDDDEVILFAPFFGEYSNYIKNFNGKEVVVDTDERTFFPNIESLKRSITKRTKAVIINSPNNPTGVIYSGKVIQDICSVLKEKELEYHKEIYLIADEPYRELVYDDIDVPYILNYYDNSFVCYSYSKSLSLPGERIGYVVINDKMMNFKEVTVALSIANRILGFVNAPSLFQKVVKRSLNLEVDINIYKKNRDLIYSHLTSLGIECEKPKGAFYLFPKCPIENDKKFCEEAKRFNILLVPGSVFKKEGYFRLAYCVSYETIVNSLPAFSKLIEQYR</sequence>
<organism evidence="3 4">
    <name type="scientific">Clostridium lentum</name>
    <dbReference type="NCBI Taxonomy" id="2763037"/>
    <lineage>
        <taxon>Bacteria</taxon>
        <taxon>Bacillati</taxon>
        <taxon>Bacillota</taxon>
        <taxon>Clostridia</taxon>
        <taxon>Eubacteriales</taxon>
        <taxon>Clostridiaceae</taxon>
        <taxon>Clostridium</taxon>
    </lineage>
</organism>
<dbReference type="Proteomes" id="UP000662088">
    <property type="component" value="Unassembled WGS sequence"/>
</dbReference>
<dbReference type="InterPro" id="IPR015421">
    <property type="entry name" value="PyrdxlP-dep_Trfase_major"/>
</dbReference>
<dbReference type="InterPro" id="IPR015424">
    <property type="entry name" value="PyrdxlP-dep_Trfase"/>
</dbReference>
<evidence type="ECO:0000259" key="2">
    <source>
        <dbReference type="Pfam" id="PF00155"/>
    </source>
</evidence>
<dbReference type="InterPro" id="IPR004838">
    <property type="entry name" value="NHTrfase_class1_PyrdxlP-BS"/>
</dbReference>
<dbReference type="PROSITE" id="PS00105">
    <property type="entry name" value="AA_TRANSFER_CLASS_1"/>
    <property type="match status" value="1"/>
</dbReference>
<dbReference type="GO" id="GO:0030170">
    <property type="term" value="F:pyridoxal phosphate binding"/>
    <property type="evidence" value="ECO:0007669"/>
    <property type="project" value="InterPro"/>
</dbReference>
<protein>
    <recommendedName>
        <fullName evidence="1">Aminotransferase</fullName>
        <ecNumber evidence="1">2.6.1.-</ecNumber>
    </recommendedName>
</protein>
<dbReference type="PANTHER" id="PTHR42691:SF1">
    <property type="entry name" value="ASPARTATE AMINOTRANSFERASE YHDR-RELATED"/>
    <property type="match status" value="1"/>
</dbReference>
<dbReference type="AlphaFoldDB" id="A0A8I0DNW3"/>